<dbReference type="Proteomes" id="UP001224845">
    <property type="component" value="Unassembled WGS sequence"/>
</dbReference>
<gene>
    <name evidence="3" type="ORF">J2W39_004999</name>
</gene>
<dbReference type="EMBL" id="JAUSRV010000014">
    <property type="protein sequence ID" value="MDP9973736.1"/>
    <property type="molecule type" value="Genomic_DNA"/>
</dbReference>
<feature type="region of interest" description="Disordered" evidence="1">
    <location>
        <begin position="322"/>
        <end position="342"/>
    </location>
</feature>
<dbReference type="InterPro" id="IPR049945">
    <property type="entry name" value="AAA_22"/>
</dbReference>
<evidence type="ECO:0000313" key="4">
    <source>
        <dbReference type="Proteomes" id="UP001224845"/>
    </source>
</evidence>
<dbReference type="Gene3D" id="3.40.50.300">
    <property type="entry name" value="P-loop containing nucleotide triphosphate hydrolases"/>
    <property type="match status" value="1"/>
</dbReference>
<dbReference type="Pfam" id="PF13401">
    <property type="entry name" value="AAA_22"/>
    <property type="match status" value="1"/>
</dbReference>
<protein>
    <recommendedName>
        <fullName evidence="2">ORC1/DEAH AAA+ ATPase domain-containing protein</fullName>
    </recommendedName>
</protein>
<dbReference type="InterPro" id="IPR027417">
    <property type="entry name" value="P-loop_NTPase"/>
</dbReference>
<evidence type="ECO:0000259" key="2">
    <source>
        <dbReference type="Pfam" id="PF13401"/>
    </source>
</evidence>
<evidence type="ECO:0000313" key="3">
    <source>
        <dbReference type="EMBL" id="MDP9973736.1"/>
    </source>
</evidence>
<feature type="domain" description="ORC1/DEAH AAA+ ATPase" evidence="2">
    <location>
        <begin position="47"/>
        <end position="180"/>
    </location>
</feature>
<dbReference type="GO" id="GO:0016887">
    <property type="term" value="F:ATP hydrolysis activity"/>
    <property type="evidence" value="ECO:0007669"/>
    <property type="project" value="InterPro"/>
</dbReference>
<proteinExistence type="predicted"/>
<dbReference type="SUPFAM" id="SSF52540">
    <property type="entry name" value="P-loop containing nucleoside triphosphate hydrolases"/>
    <property type="match status" value="1"/>
</dbReference>
<reference evidence="3" key="1">
    <citation type="submission" date="2023-07" db="EMBL/GenBank/DDBJ databases">
        <title>Sorghum-associated microbial communities from plants grown in Nebraska, USA.</title>
        <authorList>
            <person name="Schachtman D."/>
        </authorList>
    </citation>
    <scope>NUCLEOTIDE SEQUENCE</scope>
    <source>
        <strain evidence="3">DS3315</strain>
    </source>
</reference>
<dbReference type="RefSeq" id="WP_307595982.1">
    <property type="nucleotide sequence ID" value="NZ_JAUSRV010000014.1"/>
</dbReference>
<sequence length="342" mass="38548">MNVGLLLGKLITITSPILNGRAFEIKTAPVEACYTAILSWLLSGVAAGFVLGPPRCGKTCAVRWSLKAILPALGLRVHYYEIPARSHDEVRARDFFSYLLKMVKHRDYATGTAGDRRDRLQNHLILKARASPLRTVILYFDEAQFLTFQEWKWLLNISNEAVVSGIRIFYVFSGTEELAQAREHYIERGQHQLVGRYMAGVFRLSGLASPAELQECLSAFSKEVYPKSSKKPLIEHFVDPARYPNFSLESYAPHMWDRLLECAAALEPSANPAQTTLPMHYVTAAMLRFLTSLATNVDGKYGIDILLAEAINHCGFDDFIRSTPEEPKEREAERDGRRARNP</sequence>
<name>A0AAW8ELN4_VARPD</name>
<accession>A0AAW8ELN4</accession>
<dbReference type="AlphaFoldDB" id="A0AAW8ELN4"/>
<evidence type="ECO:0000256" key="1">
    <source>
        <dbReference type="SAM" id="MobiDB-lite"/>
    </source>
</evidence>
<organism evidence="3 4">
    <name type="scientific">Variovorax paradoxus</name>
    <dbReference type="NCBI Taxonomy" id="34073"/>
    <lineage>
        <taxon>Bacteria</taxon>
        <taxon>Pseudomonadati</taxon>
        <taxon>Pseudomonadota</taxon>
        <taxon>Betaproteobacteria</taxon>
        <taxon>Burkholderiales</taxon>
        <taxon>Comamonadaceae</taxon>
        <taxon>Variovorax</taxon>
    </lineage>
</organism>
<comment type="caution">
    <text evidence="3">The sequence shown here is derived from an EMBL/GenBank/DDBJ whole genome shotgun (WGS) entry which is preliminary data.</text>
</comment>